<dbReference type="InterPro" id="IPR036188">
    <property type="entry name" value="FAD/NAD-bd_sf"/>
</dbReference>
<dbReference type="Proteomes" id="UP001217838">
    <property type="component" value="Unassembled WGS sequence"/>
</dbReference>
<dbReference type="PRINTS" id="PR00420">
    <property type="entry name" value="RNGMNOXGNASE"/>
</dbReference>
<evidence type="ECO:0000256" key="2">
    <source>
        <dbReference type="ARBA" id="ARBA00023033"/>
    </source>
</evidence>
<proteinExistence type="predicted"/>
<sequence length="502" mass="56484">MKTEHNVDVVVVGGGPGGSTIAALVARAGHRVMVLERERFPRHQLGESLLPATIHFICELLGVKAEVEAAGFMRKHGGYFLWGRSPRPWSFEFGATPALTGPNAYAYQVRRAEFDKILLDNARRLGVDVREEHSVRQVVKEDGRVVGVEFTDADGRPGLVRARYVVDASGNTSKLHGAVGERVYSKYFQNVALYGYYEGGKRLAEPHAGSIYCAAFAEGWFWYIPLSPTMTSVGAVVDRKYADMLRQAPEDAMQQFIAHCPSIADMLAPARRVTEGIYGQLRVRKDWSYCNTKFWGPGLILLGDAACFIDPVFSSGVHLATYGALLAARSINTCLAGQLDEARCFEEFELRYRREYGNFYQFLLSFYDMHQDEQSYFWKARDVLRSEEGANEAFVRLVSGVSTNREPVFCRSDQVFAAKSEIWSERDKFIEQWRAHKHEEDKQPMLQEMLVGFADKVSEVLFPPDARARTLNVFQSGPENSRQLFDGGLVPSDDELHWCAPA</sequence>
<dbReference type="RefSeq" id="WP_271993767.1">
    <property type="nucleotide sequence ID" value="NZ_JAQNDN010000001.1"/>
</dbReference>
<evidence type="ECO:0000256" key="1">
    <source>
        <dbReference type="ARBA" id="ARBA00023002"/>
    </source>
</evidence>
<dbReference type="InterPro" id="IPR050816">
    <property type="entry name" value="Flavin-dep_Halogenase_NPB"/>
</dbReference>
<organism evidence="3 4">
    <name type="scientific">Nannocystis radixulma</name>
    <dbReference type="NCBI Taxonomy" id="2995305"/>
    <lineage>
        <taxon>Bacteria</taxon>
        <taxon>Pseudomonadati</taxon>
        <taxon>Myxococcota</taxon>
        <taxon>Polyangia</taxon>
        <taxon>Nannocystales</taxon>
        <taxon>Nannocystaceae</taxon>
        <taxon>Nannocystis</taxon>
    </lineage>
</organism>
<keyword evidence="1" id="KW-0560">Oxidoreductase</keyword>
<accession>A0ABT5AZ94</accession>
<evidence type="ECO:0000313" key="3">
    <source>
        <dbReference type="EMBL" id="MDC0666277.1"/>
    </source>
</evidence>
<comment type="caution">
    <text evidence="3">The sequence shown here is derived from an EMBL/GenBank/DDBJ whole genome shotgun (WGS) entry which is preliminary data.</text>
</comment>
<protein>
    <submittedName>
        <fullName evidence="3">Tryptophan 7-halogenase</fullName>
    </submittedName>
</protein>
<reference evidence="3 4" key="1">
    <citation type="submission" date="2022-11" db="EMBL/GenBank/DDBJ databases">
        <title>Minimal conservation of predation-associated metabolite biosynthetic gene clusters underscores biosynthetic potential of Myxococcota including descriptions for ten novel species: Archangium lansinium sp. nov., Myxococcus landrumus sp. nov., Nannocystis bai.</title>
        <authorList>
            <person name="Ahearne A."/>
            <person name="Stevens C."/>
            <person name="Dowd S."/>
        </authorList>
    </citation>
    <scope>NUCLEOTIDE SEQUENCE [LARGE SCALE GENOMIC DNA]</scope>
    <source>
        <strain evidence="3 4">NCELM</strain>
    </source>
</reference>
<keyword evidence="4" id="KW-1185">Reference proteome</keyword>
<dbReference type="SUPFAM" id="SSF51905">
    <property type="entry name" value="FAD/NAD(P)-binding domain"/>
    <property type="match status" value="1"/>
</dbReference>
<dbReference type="Pfam" id="PF04820">
    <property type="entry name" value="Trp_halogenase"/>
    <property type="match status" value="2"/>
</dbReference>
<name>A0ABT5AZ94_9BACT</name>
<dbReference type="EMBL" id="JAQNDN010000001">
    <property type="protein sequence ID" value="MDC0666277.1"/>
    <property type="molecule type" value="Genomic_DNA"/>
</dbReference>
<dbReference type="InterPro" id="IPR006905">
    <property type="entry name" value="Flavin_halogenase"/>
</dbReference>
<dbReference type="PANTHER" id="PTHR43747:SF5">
    <property type="entry name" value="FAD-BINDING DOMAIN-CONTAINING PROTEIN"/>
    <property type="match status" value="1"/>
</dbReference>
<keyword evidence="2" id="KW-0503">Monooxygenase</keyword>
<dbReference type="Gene3D" id="3.50.50.60">
    <property type="entry name" value="FAD/NAD(P)-binding domain"/>
    <property type="match status" value="1"/>
</dbReference>
<dbReference type="Gene3D" id="3.30.9.100">
    <property type="match status" value="1"/>
</dbReference>
<dbReference type="PANTHER" id="PTHR43747">
    <property type="entry name" value="FAD-BINDING PROTEIN"/>
    <property type="match status" value="1"/>
</dbReference>
<gene>
    <name evidence="3" type="ORF">POL58_00950</name>
</gene>
<evidence type="ECO:0000313" key="4">
    <source>
        <dbReference type="Proteomes" id="UP001217838"/>
    </source>
</evidence>